<proteinExistence type="predicted"/>
<name>A0A7W7EN16_9HYPH</name>
<dbReference type="SUPFAM" id="SSF55166">
    <property type="entry name" value="Hedgehog/DD-peptidase"/>
    <property type="match status" value="1"/>
</dbReference>
<dbReference type="AlphaFoldDB" id="A0A7W7EN16"/>
<evidence type="ECO:0000313" key="2">
    <source>
        <dbReference type="Proteomes" id="UP000543836"/>
    </source>
</evidence>
<gene>
    <name evidence="1" type="ORF">GGE60_005270</name>
</gene>
<protein>
    <recommendedName>
        <fullName evidence="3">DUF882 domain-containing protein</fullName>
    </recommendedName>
</protein>
<dbReference type="Proteomes" id="UP000543836">
    <property type="component" value="Unassembled WGS sequence"/>
</dbReference>
<accession>A0A7W7EN16</accession>
<evidence type="ECO:0008006" key="3">
    <source>
        <dbReference type="Google" id="ProtNLM"/>
    </source>
</evidence>
<dbReference type="InterPro" id="IPR009045">
    <property type="entry name" value="Zn_M74/Hedgehog-like"/>
</dbReference>
<organism evidence="1 2">
    <name type="scientific">Rhizobium leucaenae</name>
    <dbReference type="NCBI Taxonomy" id="29450"/>
    <lineage>
        <taxon>Bacteria</taxon>
        <taxon>Pseudomonadati</taxon>
        <taxon>Pseudomonadota</taxon>
        <taxon>Alphaproteobacteria</taxon>
        <taxon>Hyphomicrobiales</taxon>
        <taxon>Rhizobiaceae</taxon>
        <taxon>Rhizobium/Agrobacterium group</taxon>
        <taxon>Rhizobium</taxon>
    </lineage>
</organism>
<evidence type="ECO:0000313" key="1">
    <source>
        <dbReference type="EMBL" id="MBB4571112.1"/>
    </source>
</evidence>
<dbReference type="Gene3D" id="3.30.1380.10">
    <property type="match status" value="1"/>
</dbReference>
<comment type="caution">
    <text evidence="1">The sequence shown here is derived from an EMBL/GenBank/DDBJ whole genome shotgun (WGS) entry which is preliminary data.</text>
</comment>
<keyword evidence="2" id="KW-1185">Reference proteome</keyword>
<sequence length="174" mass="18731">MLQTVGVQASCFPEKLRKILSHIGAETHREPIVTSGLRAHGRRGSLHRRCLAADIRVPGASYRAVIAAAVSAPGIGGVGTYCNGIIHVDLGSKRFWNYCSRGRHFFRPGSPLIAAAGDSAGRLRFKLRRTIAKSTPPIRKATTKDTTITTSISKAKVSVLVSRVELEAKSGSER</sequence>
<dbReference type="EMBL" id="JACIIG010000019">
    <property type="protein sequence ID" value="MBB4571112.1"/>
    <property type="molecule type" value="Genomic_DNA"/>
</dbReference>
<reference evidence="1 2" key="1">
    <citation type="submission" date="2020-08" db="EMBL/GenBank/DDBJ databases">
        <title>Genomic Encyclopedia of Type Strains, Phase IV (KMG-V): Genome sequencing to study the core and pangenomes of soil and plant-associated prokaryotes.</title>
        <authorList>
            <person name="Whitman W."/>
        </authorList>
    </citation>
    <scope>NUCLEOTIDE SEQUENCE [LARGE SCALE GENOMIC DNA]</scope>
    <source>
        <strain evidence="1 2">SEMIA 492</strain>
    </source>
</reference>